<name>A0A1Q5UJI3_9EURO</name>
<feature type="region of interest" description="Disordered" evidence="1">
    <location>
        <begin position="136"/>
        <end position="197"/>
    </location>
</feature>
<feature type="region of interest" description="Disordered" evidence="1">
    <location>
        <begin position="275"/>
        <end position="296"/>
    </location>
</feature>
<sequence length="401" mass="44584">MCLYTYHHYPACGHIANWTVTSCKEYTNSLRLLSHAGLSGYCNHIQTSHDLLSELEPDTCGQCNFELQHAVFQQNHNASGLKTYRTIEGLNLAVPIIELSVRMNINTIDEEEKDYFSPIPQEYHGCDCYSCTASTASSGASLDNKTPSEGSMAEEEDTAELWKALRQGSSSRDISPSSTQVGARKSRNSLHGVVSTSIDRPSHPLECLNTSKFCSWTRFDLSDESSMEVESYYPYSNPINFSTSFYSDTEPEHSFFDLSDDSFYLDYESEVEDPNSLTFLDDDSDADDKSDNGCDLPDKFDEEYVDMFSHLISSLVSNTANAPLPTVRDSASVVDRPATPIICPAPLRVKKPPQLLSLDSIVEDRLSGEAIEEDGLDLLDDHHSSTCDDPRSSLGSSWLIF</sequence>
<protein>
    <submittedName>
        <fullName evidence="2">Uncharacterized protein</fullName>
    </submittedName>
</protein>
<evidence type="ECO:0000313" key="2">
    <source>
        <dbReference type="EMBL" id="OKP12630.1"/>
    </source>
</evidence>
<accession>A0A1Q5UJI3</accession>
<feature type="compositionally biased region" description="Basic and acidic residues" evidence="1">
    <location>
        <begin position="287"/>
        <end position="296"/>
    </location>
</feature>
<gene>
    <name evidence="2" type="ORF">PENSUB_1723</name>
</gene>
<proteinExistence type="predicted"/>
<reference evidence="2 3" key="1">
    <citation type="submission" date="2016-10" db="EMBL/GenBank/DDBJ databases">
        <title>Genome sequence of the ascomycete fungus Penicillium subrubescens.</title>
        <authorList>
            <person name="De Vries R.P."/>
            <person name="Peng M."/>
            <person name="Dilokpimol A."/>
            <person name="Hilden K."/>
            <person name="Makela M.R."/>
            <person name="Grigoriev I."/>
            <person name="Riley R."/>
            <person name="Granchi Z."/>
        </authorList>
    </citation>
    <scope>NUCLEOTIDE SEQUENCE [LARGE SCALE GENOMIC DNA]</scope>
    <source>
        <strain evidence="2 3">CBS 132785</strain>
    </source>
</reference>
<feature type="compositionally biased region" description="Polar residues" evidence="1">
    <location>
        <begin position="167"/>
        <end position="181"/>
    </location>
</feature>
<comment type="caution">
    <text evidence="2">The sequence shown here is derived from an EMBL/GenBank/DDBJ whole genome shotgun (WGS) entry which is preliminary data.</text>
</comment>
<keyword evidence="3" id="KW-1185">Reference proteome</keyword>
<evidence type="ECO:0000313" key="3">
    <source>
        <dbReference type="Proteomes" id="UP000186955"/>
    </source>
</evidence>
<evidence type="ECO:0000256" key="1">
    <source>
        <dbReference type="SAM" id="MobiDB-lite"/>
    </source>
</evidence>
<organism evidence="2 3">
    <name type="scientific">Penicillium subrubescens</name>
    <dbReference type="NCBI Taxonomy" id="1316194"/>
    <lineage>
        <taxon>Eukaryota</taxon>
        <taxon>Fungi</taxon>
        <taxon>Dikarya</taxon>
        <taxon>Ascomycota</taxon>
        <taxon>Pezizomycotina</taxon>
        <taxon>Eurotiomycetes</taxon>
        <taxon>Eurotiomycetidae</taxon>
        <taxon>Eurotiales</taxon>
        <taxon>Aspergillaceae</taxon>
        <taxon>Penicillium</taxon>
    </lineage>
</organism>
<dbReference type="Proteomes" id="UP000186955">
    <property type="component" value="Unassembled WGS sequence"/>
</dbReference>
<dbReference type="AlphaFoldDB" id="A0A1Q5UJI3"/>
<dbReference type="OrthoDB" id="4511119at2759"/>
<dbReference type="EMBL" id="MNBE01000183">
    <property type="protein sequence ID" value="OKP12630.1"/>
    <property type="molecule type" value="Genomic_DNA"/>
</dbReference>